<sequence>MVYDKATHSTHSPPGCEIRAPLFGDVYPVENFSPQKLKGGKYFIDLTDALVTQKHYTRNTNLRGAGYDFRRAPSKYRELQ</sequence>
<proteinExistence type="predicted"/>
<dbReference type="Proteomes" id="UP000291343">
    <property type="component" value="Unassembled WGS sequence"/>
</dbReference>
<dbReference type="EMBL" id="QKKF02000132">
    <property type="protein sequence ID" value="RZF49245.1"/>
    <property type="molecule type" value="Genomic_DNA"/>
</dbReference>
<dbReference type="AlphaFoldDB" id="A0A482XSZ3"/>
<name>A0A482XSZ3_LAOST</name>
<gene>
    <name evidence="1" type="ORF">LSTR_LSTR002866</name>
</gene>
<evidence type="ECO:0000313" key="2">
    <source>
        <dbReference type="Proteomes" id="UP000291343"/>
    </source>
</evidence>
<dbReference type="GO" id="GO:0006629">
    <property type="term" value="P:lipid metabolic process"/>
    <property type="evidence" value="ECO:0007669"/>
    <property type="project" value="InterPro"/>
</dbReference>
<keyword evidence="2" id="KW-1185">Reference proteome</keyword>
<dbReference type="Gene3D" id="3.40.50.1820">
    <property type="entry name" value="alpha/beta hydrolase"/>
    <property type="match status" value="1"/>
</dbReference>
<dbReference type="InParanoid" id="A0A482XSZ3"/>
<dbReference type="Pfam" id="PF02450">
    <property type="entry name" value="LCAT"/>
    <property type="match status" value="1"/>
</dbReference>
<accession>A0A482XSZ3</accession>
<organism evidence="1 2">
    <name type="scientific">Laodelphax striatellus</name>
    <name type="common">Small brown planthopper</name>
    <name type="synonym">Delphax striatella</name>
    <dbReference type="NCBI Taxonomy" id="195883"/>
    <lineage>
        <taxon>Eukaryota</taxon>
        <taxon>Metazoa</taxon>
        <taxon>Ecdysozoa</taxon>
        <taxon>Arthropoda</taxon>
        <taxon>Hexapoda</taxon>
        <taxon>Insecta</taxon>
        <taxon>Pterygota</taxon>
        <taxon>Neoptera</taxon>
        <taxon>Paraneoptera</taxon>
        <taxon>Hemiptera</taxon>
        <taxon>Auchenorrhyncha</taxon>
        <taxon>Fulgoroidea</taxon>
        <taxon>Delphacidae</taxon>
        <taxon>Criomorphinae</taxon>
        <taxon>Laodelphax</taxon>
    </lineage>
</organism>
<dbReference type="InterPro" id="IPR003386">
    <property type="entry name" value="LACT/PDAT_acylTrfase"/>
</dbReference>
<dbReference type="STRING" id="195883.A0A482XSZ3"/>
<dbReference type="GO" id="GO:0008374">
    <property type="term" value="F:O-acyltransferase activity"/>
    <property type="evidence" value="ECO:0007669"/>
    <property type="project" value="InterPro"/>
</dbReference>
<dbReference type="SMR" id="A0A482XSZ3"/>
<evidence type="ECO:0000313" key="1">
    <source>
        <dbReference type="EMBL" id="RZF49245.1"/>
    </source>
</evidence>
<dbReference type="InterPro" id="IPR029058">
    <property type="entry name" value="AB_hydrolase_fold"/>
</dbReference>
<reference evidence="1 2" key="1">
    <citation type="journal article" date="2017" name="Gigascience">
        <title>Genome sequence of the small brown planthopper, Laodelphax striatellus.</title>
        <authorList>
            <person name="Zhu J."/>
            <person name="Jiang F."/>
            <person name="Wang X."/>
            <person name="Yang P."/>
            <person name="Bao Y."/>
            <person name="Zhao W."/>
            <person name="Wang W."/>
            <person name="Lu H."/>
            <person name="Wang Q."/>
            <person name="Cui N."/>
            <person name="Li J."/>
            <person name="Chen X."/>
            <person name="Luo L."/>
            <person name="Yu J."/>
            <person name="Kang L."/>
            <person name="Cui F."/>
        </authorList>
    </citation>
    <scope>NUCLEOTIDE SEQUENCE [LARGE SCALE GENOMIC DNA]</scope>
    <source>
        <strain evidence="1">Lst14</strain>
    </source>
</reference>
<protein>
    <submittedName>
        <fullName evidence="1">Uncharacterized protein</fullName>
    </submittedName>
</protein>
<dbReference type="OrthoDB" id="190846at2759"/>
<comment type="caution">
    <text evidence="1">The sequence shown here is derived from an EMBL/GenBank/DDBJ whole genome shotgun (WGS) entry which is preliminary data.</text>
</comment>